<protein>
    <submittedName>
        <fullName evidence="1">Uncharacterized protein</fullName>
    </submittedName>
</protein>
<organism evidence="1">
    <name type="scientific">Anguilla anguilla</name>
    <name type="common">European freshwater eel</name>
    <name type="synonym">Muraena anguilla</name>
    <dbReference type="NCBI Taxonomy" id="7936"/>
    <lineage>
        <taxon>Eukaryota</taxon>
        <taxon>Metazoa</taxon>
        <taxon>Chordata</taxon>
        <taxon>Craniata</taxon>
        <taxon>Vertebrata</taxon>
        <taxon>Euteleostomi</taxon>
        <taxon>Actinopterygii</taxon>
        <taxon>Neopterygii</taxon>
        <taxon>Teleostei</taxon>
        <taxon>Anguilliformes</taxon>
        <taxon>Anguillidae</taxon>
        <taxon>Anguilla</taxon>
    </lineage>
</organism>
<accession>A0A0E9V166</accession>
<sequence>MRVKVFDWNLPFWGS</sequence>
<reference evidence="1" key="1">
    <citation type="submission" date="2014-11" db="EMBL/GenBank/DDBJ databases">
        <authorList>
            <person name="Amaro Gonzalez C."/>
        </authorList>
    </citation>
    <scope>NUCLEOTIDE SEQUENCE</scope>
</reference>
<name>A0A0E9V166_ANGAN</name>
<proteinExistence type="predicted"/>
<reference evidence="1" key="2">
    <citation type="journal article" date="2015" name="Fish Shellfish Immunol.">
        <title>Early steps in the European eel (Anguilla anguilla)-Vibrio vulnificus interaction in the gills: Role of the RtxA13 toxin.</title>
        <authorList>
            <person name="Callol A."/>
            <person name="Pajuelo D."/>
            <person name="Ebbesson L."/>
            <person name="Teles M."/>
            <person name="MacKenzie S."/>
            <person name="Amaro C."/>
        </authorList>
    </citation>
    <scope>NUCLEOTIDE SEQUENCE</scope>
</reference>
<dbReference type="EMBL" id="GBXM01036718">
    <property type="protein sequence ID" value="JAH71859.1"/>
    <property type="molecule type" value="Transcribed_RNA"/>
</dbReference>
<evidence type="ECO:0000313" key="1">
    <source>
        <dbReference type="EMBL" id="JAH71859.1"/>
    </source>
</evidence>